<dbReference type="AlphaFoldDB" id="A0A2R6QSA1"/>
<dbReference type="STRING" id="1590841.A0A2R6QSA1"/>
<protein>
    <submittedName>
        <fullName evidence="3">LOB domain-containing protein</fullName>
    </submittedName>
</protein>
<dbReference type="EMBL" id="NKQK01000013">
    <property type="protein sequence ID" value="PSS14001.1"/>
    <property type="molecule type" value="Genomic_DNA"/>
</dbReference>
<evidence type="ECO:0000313" key="4">
    <source>
        <dbReference type="Proteomes" id="UP000241394"/>
    </source>
</evidence>
<dbReference type="GO" id="GO:0009755">
    <property type="term" value="P:hormone-mediated signaling pathway"/>
    <property type="evidence" value="ECO:0007669"/>
    <property type="project" value="TreeGrafter"/>
</dbReference>
<dbReference type="OMA" id="DHYHDIS"/>
<dbReference type="GO" id="GO:0045893">
    <property type="term" value="P:positive regulation of DNA-templated transcription"/>
    <property type="evidence" value="ECO:0007669"/>
    <property type="project" value="TreeGrafter"/>
</dbReference>
<keyword evidence="4" id="KW-1185">Reference proteome</keyword>
<gene>
    <name evidence="3" type="ORF">CEY00_Acc14614</name>
</gene>
<dbReference type="PANTHER" id="PTHR31529">
    <property type="entry name" value="LOB DOMAIN CONTAINING PROTEIN"/>
    <property type="match status" value="1"/>
</dbReference>
<accession>A0A2R6QSA1</accession>
<dbReference type="GO" id="GO:0005634">
    <property type="term" value="C:nucleus"/>
    <property type="evidence" value="ECO:0007669"/>
    <property type="project" value="TreeGrafter"/>
</dbReference>
<dbReference type="Gramene" id="PSS14001">
    <property type="protein sequence ID" value="PSS14001"/>
    <property type="gene ID" value="CEY00_Acc14614"/>
</dbReference>
<dbReference type="PROSITE" id="PS50891">
    <property type="entry name" value="LOB"/>
    <property type="match status" value="1"/>
</dbReference>
<dbReference type="SMR" id="A0A2R6QSA1"/>
<proteinExistence type="inferred from homology"/>
<dbReference type="InterPro" id="IPR004883">
    <property type="entry name" value="LOB"/>
</dbReference>
<evidence type="ECO:0000259" key="2">
    <source>
        <dbReference type="PROSITE" id="PS50891"/>
    </source>
</evidence>
<name>A0A2R6QSA1_ACTCC</name>
<comment type="similarity">
    <text evidence="1">Belongs to the LOB domain-containing protein family.</text>
</comment>
<dbReference type="InParanoid" id="A0A2R6QSA1"/>
<comment type="caution">
    <text evidence="3">The sequence shown here is derived from an EMBL/GenBank/DDBJ whole genome shotgun (WGS) entry which is preliminary data.</text>
</comment>
<sequence length="204" mass="22457">MAAGVGSPCGACKFLRRKCSADCVFAPYFCSEQGPAQFAAIHKVFGASNVSKLLLHVPVPDRCEAVVTITYEAQARMRDPVYGCVAHIFALQQQVACLQAQLMQVKAQLAQNLIDTRQVENQIWPGNMVAMPNFPTYANPTCMSLSSICPQSSLESIGRGNVDGLGGQERERREEFCFQTCTKKRPSQTDFGELQALALRMMRN</sequence>
<dbReference type="Pfam" id="PF03195">
    <property type="entry name" value="LOB"/>
    <property type="match status" value="1"/>
</dbReference>
<reference evidence="4" key="2">
    <citation type="journal article" date="2018" name="BMC Genomics">
        <title>A manually annotated Actinidia chinensis var. chinensis (kiwifruit) genome highlights the challenges associated with draft genomes and gene prediction in plants.</title>
        <authorList>
            <person name="Pilkington S.M."/>
            <person name="Crowhurst R."/>
            <person name="Hilario E."/>
            <person name="Nardozza S."/>
            <person name="Fraser L."/>
            <person name="Peng Y."/>
            <person name="Gunaseelan K."/>
            <person name="Simpson R."/>
            <person name="Tahir J."/>
            <person name="Deroles S.C."/>
            <person name="Templeton K."/>
            <person name="Luo Z."/>
            <person name="Davy M."/>
            <person name="Cheng C."/>
            <person name="McNeilage M."/>
            <person name="Scaglione D."/>
            <person name="Liu Y."/>
            <person name="Zhang Q."/>
            <person name="Datson P."/>
            <person name="De Silva N."/>
            <person name="Gardiner S.E."/>
            <person name="Bassett H."/>
            <person name="Chagne D."/>
            <person name="McCallum J."/>
            <person name="Dzierzon H."/>
            <person name="Deng C."/>
            <person name="Wang Y.Y."/>
            <person name="Barron L."/>
            <person name="Manako K."/>
            <person name="Bowen J."/>
            <person name="Foster T.M."/>
            <person name="Erridge Z.A."/>
            <person name="Tiffin H."/>
            <person name="Waite C.N."/>
            <person name="Davies K.M."/>
            <person name="Grierson E.P."/>
            <person name="Laing W.A."/>
            <person name="Kirk R."/>
            <person name="Chen X."/>
            <person name="Wood M."/>
            <person name="Montefiori M."/>
            <person name="Brummell D.A."/>
            <person name="Schwinn K.E."/>
            <person name="Catanach A."/>
            <person name="Fullerton C."/>
            <person name="Li D."/>
            <person name="Meiyalaghan S."/>
            <person name="Nieuwenhuizen N."/>
            <person name="Read N."/>
            <person name="Prakash R."/>
            <person name="Hunter D."/>
            <person name="Zhang H."/>
            <person name="McKenzie M."/>
            <person name="Knabel M."/>
            <person name="Harris A."/>
            <person name="Allan A.C."/>
            <person name="Gleave A."/>
            <person name="Chen A."/>
            <person name="Janssen B.J."/>
            <person name="Plunkett B."/>
            <person name="Ampomah-Dwamena C."/>
            <person name="Voogd C."/>
            <person name="Leif D."/>
            <person name="Lafferty D."/>
            <person name="Souleyre E.J.F."/>
            <person name="Varkonyi-Gasic E."/>
            <person name="Gambi F."/>
            <person name="Hanley J."/>
            <person name="Yao J.L."/>
            <person name="Cheung J."/>
            <person name="David K.M."/>
            <person name="Warren B."/>
            <person name="Marsh K."/>
            <person name="Snowden K.C."/>
            <person name="Lin-Wang K."/>
            <person name="Brian L."/>
            <person name="Martinez-Sanchez M."/>
            <person name="Wang M."/>
            <person name="Ileperuma N."/>
            <person name="Macnee N."/>
            <person name="Campin R."/>
            <person name="McAtee P."/>
            <person name="Drummond R.S.M."/>
            <person name="Espley R.V."/>
            <person name="Ireland H.S."/>
            <person name="Wu R."/>
            <person name="Atkinson R.G."/>
            <person name="Karunairetnam S."/>
            <person name="Bulley S."/>
            <person name="Chunkath S."/>
            <person name="Hanley Z."/>
            <person name="Storey R."/>
            <person name="Thrimawithana A.H."/>
            <person name="Thomson S."/>
            <person name="David C."/>
            <person name="Testolin R."/>
            <person name="Huang H."/>
            <person name="Hellens R.P."/>
            <person name="Schaffer R.J."/>
        </authorList>
    </citation>
    <scope>NUCLEOTIDE SEQUENCE [LARGE SCALE GENOMIC DNA]</scope>
    <source>
        <strain evidence="4">cv. Red5</strain>
    </source>
</reference>
<feature type="domain" description="LOB" evidence="2">
    <location>
        <begin position="7"/>
        <end position="109"/>
    </location>
</feature>
<dbReference type="Proteomes" id="UP000241394">
    <property type="component" value="Chromosome LG13"/>
</dbReference>
<reference evidence="3 4" key="1">
    <citation type="submission" date="2017-07" db="EMBL/GenBank/DDBJ databases">
        <title>An improved, manually edited Actinidia chinensis var. chinensis (kiwifruit) genome highlights the challenges associated with draft genomes and gene prediction in plants.</title>
        <authorList>
            <person name="Pilkington S."/>
            <person name="Crowhurst R."/>
            <person name="Hilario E."/>
            <person name="Nardozza S."/>
            <person name="Fraser L."/>
            <person name="Peng Y."/>
            <person name="Gunaseelan K."/>
            <person name="Simpson R."/>
            <person name="Tahir J."/>
            <person name="Deroles S."/>
            <person name="Templeton K."/>
            <person name="Luo Z."/>
            <person name="Davy M."/>
            <person name="Cheng C."/>
            <person name="Mcneilage M."/>
            <person name="Scaglione D."/>
            <person name="Liu Y."/>
            <person name="Zhang Q."/>
            <person name="Datson P."/>
            <person name="De Silva N."/>
            <person name="Gardiner S."/>
            <person name="Bassett H."/>
            <person name="Chagne D."/>
            <person name="Mccallum J."/>
            <person name="Dzierzon H."/>
            <person name="Deng C."/>
            <person name="Wang Y.-Y."/>
            <person name="Barron N."/>
            <person name="Manako K."/>
            <person name="Bowen J."/>
            <person name="Foster T."/>
            <person name="Erridge Z."/>
            <person name="Tiffin H."/>
            <person name="Waite C."/>
            <person name="Davies K."/>
            <person name="Grierson E."/>
            <person name="Laing W."/>
            <person name="Kirk R."/>
            <person name="Chen X."/>
            <person name="Wood M."/>
            <person name="Montefiori M."/>
            <person name="Brummell D."/>
            <person name="Schwinn K."/>
            <person name="Catanach A."/>
            <person name="Fullerton C."/>
            <person name="Li D."/>
            <person name="Meiyalaghan S."/>
            <person name="Nieuwenhuizen N."/>
            <person name="Read N."/>
            <person name="Prakash R."/>
            <person name="Hunter D."/>
            <person name="Zhang H."/>
            <person name="Mckenzie M."/>
            <person name="Knabel M."/>
            <person name="Harris A."/>
            <person name="Allan A."/>
            <person name="Chen A."/>
            <person name="Janssen B."/>
            <person name="Plunkett B."/>
            <person name="Dwamena C."/>
            <person name="Voogd C."/>
            <person name="Leif D."/>
            <person name="Lafferty D."/>
            <person name="Souleyre E."/>
            <person name="Varkonyi-Gasic E."/>
            <person name="Gambi F."/>
            <person name="Hanley J."/>
            <person name="Yao J.-L."/>
            <person name="Cheung J."/>
            <person name="David K."/>
            <person name="Warren B."/>
            <person name="Marsh K."/>
            <person name="Snowden K."/>
            <person name="Lin-Wang K."/>
            <person name="Brian L."/>
            <person name="Martinez-Sanchez M."/>
            <person name="Wang M."/>
            <person name="Ileperuma N."/>
            <person name="Macnee N."/>
            <person name="Campin R."/>
            <person name="Mcatee P."/>
            <person name="Drummond R."/>
            <person name="Espley R."/>
            <person name="Ireland H."/>
            <person name="Wu R."/>
            <person name="Atkinson R."/>
            <person name="Karunairetnam S."/>
            <person name="Bulley S."/>
            <person name="Chunkath S."/>
            <person name="Hanley Z."/>
            <person name="Storey R."/>
            <person name="Thrimawithana A."/>
            <person name="Thomson S."/>
            <person name="David C."/>
            <person name="Testolin R."/>
        </authorList>
    </citation>
    <scope>NUCLEOTIDE SEQUENCE [LARGE SCALE GENOMIC DNA]</scope>
    <source>
        <strain evidence="4">cv. Red5</strain>
        <tissue evidence="3">Young leaf</tissue>
    </source>
</reference>
<evidence type="ECO:0000313" key="3">
    <source>
        <dbReference type="EMBL" id="PSS14001.1"/>
    </source>
</evidence>
<dbReference type="FunCoup" id="A0A2R6QSA1">
    <property type="interactions" value="2"/>
</dbReference>
<dbReference type="OrthoDB" id="1903788at2759"/>
<dbReference type="PANTHER" id="PTHR31529:SF23">
    <property type="entry name" value="LOB DOMAIN-CONTAINING PROTEIN 16"/>
    <property type="match status" value="1"/>
</dbReference>
<organism evidence="3 4">
    <name type="scientific">Actinidia chinensis var. chinensis</name>
    <name type="common">Chinese soft-hair kiwi</name>
    <dbReference type="NCBI Taxonomy" id="1590841"/>
    <lineage>
        <taxon>Eukaryota</taxon>
        <taxon>Viridiplantae</taxon>
        <taxon>Streptophyta</taxon>
        <taxon>Embryophyta</taxon>
        <taxon>Tracheophyta</taxon>
        <taxon>Spermatophyta</taxon>
        <taxon>Magnoliopsida</taxon>
        <taxon>eudicotyledons</taxon>
        <taxon>Gunneridae</taxon>
        <taxon>Pentapetalae</taxon>
        <taxon>asterids</taxon>
        <taxon>Ericales</taxon>
        <taxon>Actinidiaceae</taxon>
        <taxon>Actinidia</taxon>
    </lineage>
</organism>
<evidence type="ECO:0000256" key="1">
    <source>
        <dbReference type="ARBA" id="ARBA00005474"/>
    </source>
</evidence>